<keyword evidence="1" id="KW-0732">Signal</keyword>
<dbReference type="SUPFAM" id="SSF48726">
    <property type="entry name" value="Immunoglobulin"/>
    <property type="match status" value="1"/>
</dbReference>
<feature type="non-terminal residue" evidence="4">
    <location>
        <position position="324"/>
    </location>
</feature>
<dbReference type="InterPro" id="IPR007110">
    <property type="entry name" value="Ig-like_dom"/>
</dbReference>
<keyword evidence="2" id="KW-1015">Disulfide bond</keyword>
<dbReference type="GO" id="GO:0004888">
    <property type="term" value="F:transmembrane signaling receptor activity"/>
    <property type="evidence" value="ECO:0007669"/>
    <property type="project" value="TreeGrafter"/>
</dbReference>
<name>A0A8T2L509_ASTMX</name>
<sequence length="324" mass="35411">SDGQTLGKPVLLGPPEAVLGTVEEFFCELDKVPGGLAVLYKLFKDDYLIGDYSAHTGEPGKFLILVKHTHDGRFICEASGQNNTEVTPSFSDPKRFKVIEKAEAARITSEPDSEVFWEGESVTLQCSVISGTYLSYEWQLNDSLVVHRYNRSQGQLTIQRLSTSDSGVYSCSASNHFNGSLYSTSTTALVVRVKEQLSEPEISFQVIGDGKGIFSALVTCMSERGTPPVTIHLLKNNRSLAVEHGLRVVFSVPIHLNQDMGLVQCQATDGTRIMHSKPQNITVDPQSTGIYHCEAANAFNNVTRVQSPKRLISKEGNCVGPVSV</sequence>
<dbReference type="GO" id="GO:0007166">
    <property type="term" value="P:cell surface receptor signaling pathway"/>
    <property type="evidence" value="ECO:0007669"/>
    <property type="project" value="TreeGrafter"/>
</dbReference>
<evidence type="ECO:0000256" key="2">
    <source>
        <dbReference type="ARBA" id="ARBA00023157"/>
    </source>
</evidence>
<evidence type="ECO:0000313" key="5">
    <source>
        <dbReference type="Proteomes" id="UP000752171"/>
    </source>
</evidence>
<dbReference type="InterPro" id="IPR013783">
    <property type="entry name" value="Ig-like_fold"/>
</dbReference>
<dbReference type="SMART" id="SM00408">
    <property type="entry name" value="IGc2"/>
    <property type="match status" value="1"/>
</dbReference>
<accession>A0A8T2L509</accession>
<dbReference type="SMART" id="SM00409">
    <property type="entry name" value="IG"/>
    <property type="match status" value="1"/>
</dbReference>
<dbReference type="Pfam" id="PF13927">
    <property type="entry name" value="Ig_3"/>
    <property type="match status" value="1"/>
</dbReference>
<keyword evidence="4" id="KW-0418">Kinase</keyword>
<dbReference type="PROSITE" id="PS50835">
    <property type="entry name" value="IG_LIKE"/>
    <property type="match status" value="2"/>
</dbReference>
<dbReference type="AlphaFoldDB" id="A0A8T2L509"/>
<dbReference type="GO" id="GO:0016301">
    <property type="term" value="F:kinase activity"/>
    <property type="evidence" value="ECO:0007669"/>
    <property type="project" value="UniProtKB-KW"/>
</dbReference>
<evidence type="ECO:0000313" key="4">
    <source>
        <dbReference type="EMBL" id="KAG9267018.1"/>
    </source>
</evidence>
<feature type="domain" description="Ig-like" evidence="3">
    <location>
        <begin position="200"/>
        <end position="313"/>
    </location>
</feature>
<proteinExistence type="predicted"/>
<evidence type="ECO:0000256" key="1">
    <source>
        <dbReference type="ARBA" id="ARBA00022729"/>
    </source>
</evidence>
<dbReference type="InterPro" id="IPR036179">
    <property type="entry name" value="Ig-like_dom_sf"/>
</dbReference>
<protein>
    <submittedName>
        <fullName evidence="4">Muscle, skeletal receptor tyrosine protein kinase-like isoform X2</fullName>
    </submittedName>
</protein>
<dbReference type="InterPro" id="IPR003598">
    <property type="entry name" value="Ig_sub2"/>
</dbReference>
<dbReference type="CDD" id="cd00096">
    <property type="entry name" value="Ig"/>
    <property type="match status" value="1"/>
</dbReference>
<dbReference type="Gene3D" id="2.60.40.10">
    <property type="entry name" value="Immunoglobulins"/>
    <property type="match status" value="1"/>
</dbReference>
<organism evidence="4 5">
    <name type="scientific">Astyanax mexicanus</name>
    <name type="common">Blind cave fish</name>
    <name type="synonym">Astyanax fasciatus mexicanus</name>
    <dbReference type="NCBI Taxonomy" id="7994"/>
    <lineage>
        <taxon>Eukaryota</taxon>
        <taxon>Metazoa</taxon>
        <taxon>Chordata</taxon>
        <taxon>Craniata</taxon>
        <taxon>Vertebrata</taxon>
        <taxon>Euteleostomi</taxon>
        <taxon>Actinopterygii</taxon>
        <taxon>Neopterygii</taxon>
        <taxon>Teleostei</taxon>
        <taxon>Ostariophysi</taxon>
        <taxon>Characiformes</taxon>
        <taxon>Characoidei</taxon>
        <taxon>Acestrorhamphidae</taxon>
        <taxon>Acestrorhamphinae</taxon>
        <taxon>Astyanax</taxon>
    </lineage>
</organism>
<dbReference type="PANTHER" id="PTHR11481">
    <property type="entry name" value="IMMUNOGLOBULIN FC RECEPTOR"/>
    <property type="match status" value="1"/>
</dbReference>
<dbReference type="EMBL" id="JAICCE010000016">
    <property type="protein sequence ID" value="KAG9267018.1"/>
    <property type="molecule type" value="Genomic_DNA"/>
</dbReference>
<dbReference type="GO" id="GO:0006955">
    <property type="term" value="P:immune response"/>
    <property type="evidence" value="ECO:0007669"/>
    <property type="project" value="TreeGrafter"/>
</dbReference>
<dbReference type="PANTHER" id="PTHR11481:SF111">
    <property type="entry name" value="FC RECEPTOR-LIKE PROTEIN 3 ISOFORM X1"/>
    <property type="match status" value="1"/>
</dbReference>
<evidence type="ECO:0000259" key="3">
    <source>
        <dbReference type="PROSITE" id="PS50835"/>
    </source>
</evidence>
<reference evidence="4 5" key="1">
    <citation type="submission" date="2021-07" db="EMBL/GenBank/DDBJ databases">
        <authorList>
            <person name="Imarazene B."/>
            <person name="Zahm M."/>
            <person name="Klopp C."/>
            <person name="Cabau C."/>
            <person name="Beille S."/>
            <person name="Jouanno E."/>
            <person name="Castinel A."/>
            <person name="Lluch J."/>
            <person name="Gil L."/>
            <person name="Kuchtly C."/>
            <person name="Lopez Roques C."/>
            <person name="Donnadieu C."/>
            <person name="Parrinello H."/>
            <person name="Journot L."/>
            <person name="Du K."/>
            <person name="Schartl M."/>
            <person name="Retaux S."/>
            <person name="Guiguen Y."/>
        </authorList>
    </citation>
    <scope>NUCLEOTIDE SEQUENCE [LARGE SCALE GENOMIC DNA]</scope>
    <source>
        <strain evidence="4">Pach_M1</strain>
        <tissue evidence="4">Testis</tissue>
    </source>
</reference>
<comment type="caution">
    <text evidence="4">The sequence shown here is derived from an EMBL/GenBank/DDBJ whole genome shotgun (WGS) entry which is preliminary data.</text>
</comment>
<gene>
    <name evidence="4" type="primary">CEACAM2</name>
    <name evidence="4" type="ORF">AMEX_G19692</name>
</gene>
<feature type="domain" description="Ig-like" evidence="3">
    <location>
        <begin position="93"/>
        <end position="187"/>
    </location>
</feature>
<dbReference type="InterPro" id="IPR003599">
    <property type="entry name" value="Ig_sub"/>
</dbReference>
<dbReference type="InterPro" id="IPR050488">
    <property type="entry name" value="Ig_Fc_receptor"/>
</dbReference>
<dbReference type="GO" id="GO:0009897">
    <property type="term" value="C:external side of plasma membrane"/>
    <property type="evidence" value="ECO:0007669"/>
    <property type="project" value="TreeGrafter"/>
</dbReference>
<keyword evidence="4" id="KW-0808">Transferase</keyword>
<dbReference type="Proteomes" id="UP000752171">
    <property type="component" value="Unassembled WGS sequence"/>
</dbReference>
<keyword evidence="4" id="KW-0675">Receptor</keyword>